<gene>
    <name evidence="1" type="ORF">P153DRAFT_381006</name>
</gene>
<reference evidence="1" key="1">
    <citation type="journal article" date="2020" name="Stud. Mycol.">
        <title>101 Dothideomycetes genomes: a test case for predicting lifestyles and emergence of pathogens.</title>
        <authorList>
            <person name="Haridas S."/>
            <person name="Albert R."/>
            <person name="Binder M."/>
            <person name="Bloem J."/>
            <person name="Labutti K."/>
            <person name="Salamov A."/>
            <person name="Andreopoulos B."/>
            <person name="Baker S."/>
            <person name="Barry K."/>
            <person name="Bills G."/>
            <person name="Bluhm B."/>
            <person name="Cannon C."/>
            <person name="Castanera R."/>
            <person name="Culley D."/>
            <person name="Daum C."/>
            <person name="Ezra D."/>
            <person name="Gonzalez J."/>
            <person name="Henrissat B."/>
            <person name="Kuo A."/>
            <person name="Liang C."/>
            <person name="Lipzen A."/>
            <person name="Lutzoni F."/>
            <person name="Magnuson J."/>
            <person name="Mondo S."/>
            <person name="Nolan M."/>
            <person name="Ohm R."/>
            <person name="Pangilinan J."/>
            <person name="Park H.-J."/>
            <person name="Ramirez L."/>
            <person name="Alfaro M."/>
            <person name="Sun H."/>
            <person name="Tritt A."/>
            <person name="Yoshinaga Y."/>
            <person name="Zwiers L.-H."/>
            <person name="Turgeon B."/>
            <person name="Goodwin S."/>
            <person name="Spatafora J."/>
            <person name="Crous P."/>
            <person name="Grigoriev I."/>
        </authorList>
    </citation>
    <scope>NUCLEOTIDE SEQUENCE</scope>
    <source>
        <strain evidence="1">CBS 119687</strain>
    </source>
</reference>
<organism evidence="1 2">
    <name type="scientific">Dothidotthia symphoricarpi CBS 119687</name>
    <dbReference type="NCBI Taxonomy" id="1392245"/>
    <lineage>
        <taxon>Eukaryota</taxon>
        <taxon>Fungi</taxon>
        <taxon>Dikarya</taxon>
        <taxon>Ascomycota</taxon>
        <taxon>Pezizomycotina</taxon>
        <taxon>Dothideomycetes</taxon>
        <taxon>Pleosporomycetidae</taxon>
        <taxon>Pleosporales</taxon>
        <taxon>Dothidotthiaceae</taxon>
        <taxon>Dothidotthia</taxon>
    </lineage>
</organism>
<dbReference type="OrthoDB" id="5325862at2759"/>
<accession>A0A6A6ARM9</accession>
<name>A0A6A6ARM9_9PLEO</name>
<dbReference type="Proteomes" id="UP000799771">
    <property type="component" value="Unassembled WGS sequence"/>
</dbReference>
<dbReference type="AlphaFoldDB" id="A0A6A6ARM9"/>
<protein>
    <recommendedName>
        <fullName evidence="3">Tubby C-terminal-like domain-containing protein</fullName>
    </recommendedName>
</protein>
<dbReference type="RefSeq" id="XP_033528215.1">
    <property type="nucleotide sequence ID" value="XM_033670002.1"/>
</dbReference>
<evidence type="ECO:0000313" key="2">
    <source>
        <dbReference type="Proteomes" id="UP000799771"/>
    </source>
</evidence>
<sequence length="239" mass="26259">MSTTTFSNDRLVDVEHLSHRENKELGITNAINITSNTTLGAQETSFLPVKSLYINTKGVPFLCLSLPPSELEIAVHTSDKSVAYRSTRAKRSSGTCVLTDAEGTALIKTEYFFGPFKDPILHCLGSKGLIHEIRTVSKWTSRNHKFPLPDGRMLEWRYEKEKGFGANETKGTALVLQLGDKRIAALIRNDETRTPGSKVSSAANGGELVLSTDVGSKDGIDQDLVVATCFLMLKRRSID</sequence>
<dbReference type="GeneID" id="54410434"/>
<evidence type="ECO:0008006" key="3">
    <source>
        <dbReference type="Google" id="ProtNLM"/>
    </source>
</evidence>
<proteinExistence type="predicted"/>
<keyword evidence="2" id="KW-1185">Reference proteome</keyword>
<dbReference type="EMBL" id="ML977498">
    <property type="protein sequence ID" value="KAF2133828.1"/>
    <property type="molecule type" value="Genomic_DNA"/>
</dbReference>
<evidence type="ECO:0000313" key="1">
    <source>
        <dbReference type="EMBL" id="KAF2133828.1"/>
    </source>
</evidence>